<proteinExistence type="predicted"/>
<organism evidence="2 3">
    <name type="scientific">Drechslerella dactyloides</name>
    <name type="common">Nematode-trapping fungus</name>
    <name type="synonym">Arthrobotrys dactyloides</name>
    <dbReference type="NCBI Taxonomy" id="74499"/>
    <lineage>
        <taxon>Eukaryota</taxon>
        <taxon>Fungi</taxon>
        <taxon>Dikarya</taxon>
        <taxon>Ascomycota</taxon>
        <taxon>Pezizomycotina</taxon>
        <taxon>Orbiliomycetes</taxon>
        <taxon>Orbiliales</taxon>
        <taxon>Orbiliaceae</taxon>
        <taxon>Drechslerella</taxon>
    </lineage>
</organism>
<comment type="caution">
    <text evidence="2">The sequence shown here is derived from an EMBL/GenBank/DDBJ whole genome shotgun (WGS) entry which is preliminary data.</text>
</comment>
<gene>
    <name evidence="2" type="ORF">Dda_3723</name>
</gene>
<keyword evidence="3" id="KW-1185">Reference proteome</keyword>
<reference evidence="2" key="1">
    <citation type="submission" date="2023-01" db="EMBL/GenBank/DDBJ databases">
        <title>The chitinases involved in constricting ring structure development in the nematode-trapping fungus Drechslerella dactyloides.</title>
        <authorList>
            <person name="Wang R."/>
            <person name="Zhang L."/>
            <person name="Tang P."/>
            <person name="Li S."/>
            <person name="Liang L."/>
        </authorList>
    </citation>
    <scope>NUCLEOTIDE SEQUENCE</scope>
    <source>
        <strain evidence="2">YMF1.00031</strain>
    </source>
</reference>
<name>A0AAD6IYG7_DREDA</name>
<feature type="compositionally biased region" description="Basic and acidic residues" evidence="1">
    <location>
        <begin position="224"/>
        <end position="233"/>
    </location>
</feature>
<dbReference type="Proteomes" id="UP001221413">
    <property type="component" value="Unassembled WGS sequence"/>
</dbReference>
<accession>A0AAD6IYG7</accession>
<sequence>MQIKRDFVLGDGLDLAFDISLVGKGNRMRQSFLSTTSTTSSGLEDEDGEDDDDFGDELSYSMTNLSFSGIDCSCGDFGLQHNPEMNRLRADRRQCLSPEPANSDVPIPTPSGSLITDRCTRRLSGEKATFGESVDPDPRPNFLALTDPAFDLDFASLDVQNHEITQRPNGSSGQCSSNNSSSGSGSDQGSDAPNYPPQVAPPHDWGISRQRRRGRGGNDPNDEDNYRRQERGSSRPKPSRAKKYACPAAKGDPFNNPECLGLSFPNLAKTRQHLACTLHFAVNSTTKLPDEVRDPNGWDEIQRYAYPNQEIPSSDEDYYKTLDVIQEAGAGPGQPDFRSHIIRMIRRSMEDPVAGRQIISALEAINSESPSQKPGDWCMVAPNVPSSSPSDPGHFPASYDTTGVLKQHVPLGQLPGTLQSSLALLAFMITATGLHRLQGMRPATIPRVIPPKKTLFNMRPPRLQLQAIGMFPKDSPE</sequence>
<dbReference type="AlphaFoldDB" id="A0AAD6IYG7"/>
<dbReference type="EMBL" id="JAQGDS010000004">
    <property type="protein sequence ID" value="KAJ6261058.1"/>
    <property type="molecule type" value="Genomic_DNA"/>
</dbReference>
<feature type="region of interest" description="Disordered" evidence="1">
    <location>
        <begin position="164"/>
        <end position="250"/>
    </location>
</feature>
<protein>
    <submittedName>
        <fullName evidence="2">Uncharacterized protein</fullName>
    </submittedName>
</protein>
<evidence type="ECO:0000313" key="2">
    <source>
        <dbReference type="EMBL" id="KAJ6261058.1"/>
    </source>
</evidence>
<feature type="region of interest" description="Disordered" evidence="1">
    <location>
        <begin position="33"/>
        <end position="55"/>
    </location>
</feature>
<feature type="compositionally biased region" description="Acidic residues" evidence="1">
    <location>
        <begin position="43"/>
        <end position="55"/>
    </location>
</feature>
<evidence type="ECO:0000313" key="3">
    <source>
        <dbReference type="Proteomes" id="UP001221413"/>
    </source>
</evidence>
<evidence type="ECO:0000256" key="1">
    <source>
        <dbReference type="SAM" id="MobiDB-lite"/>
    </source>
</evidence>
<feature type="compositionally biased region" description="Low complexity" evidence="1">
    <location>
        <begin position="170"/>
        <end position="191"/>
    </location>
</feature>